<feature type="domain" description="TRNA-binding" evidence="5">
    <location>
        <begin position="34"/>
        <end position="143"/>
    </location>
</feature>
<evidence type="ECO:0000256" key="1">
    <source>
        <dbReference type="ARBA" id="ARBA00022490"/>
    </source>
</evidence>
<evidence type="ECO:0000256" key="3">
    <source>
        <dbReference type="ARBA" id="ARBA00022884"/>
    </source>
</evidence>
<dbReference type="OMA" id="EGHDMPY"/>
<dbReference type="STRING" id="1220926.S2JB55"/>
<dbReference type="Pfam" id="PF01588">
    <property type="entry name" value="tRNA_bind"/>
    <property type="match status" value="1"/>
</dbReference>
<keyword evidence="7" id="KW-1185">Reference proteome</keyword>
<accession>S2JB55</accession>
<dbReference type="InParanoid" id="S2JB55"/>
<dbReference type="Gene3D" id="2.40.50.140">
    <property type="entry name" value="Nucleic acid-binding proteins"/>
    <property type="match status" value="1"/>
</dbReference>
<dbReference type="Proteomes" id="UP000014254">
    <property type="component" value="Unassembled WGS sequence"/>
</dbReference>
<dbReference type="PANTHER" id="PTHR11586">
    <property type="entry name" value="TRNA-AMINOACYLATION COFACTOR ARC1 FAMILY MEMBER"/>
    <property type="match status" value="1"/>
</dbReference>
<evidence type="ECO:0000313" key="6">
    <source>
        <dbReference type="EMBL" id="EPB87386.1"/>
    </source>
</evidence>
<protein>
    <recommendedName>
        <fullName evidence="5">tRNA-binding domain-containing protein</fullName>
    </recommendedName>
</protein>
<name>S2JB55_MUCC1</name>
<dbReference type="SUPFAM" id="SSF50249">
    <property type="entry name" value="Nucleic acid-binding proteins"/>
    <property type="match status" value="1"/>
</dbReference>
<dbReference type="PANTHER" id="PTHR11586:SF43">
    <property type="entry name" value="TYROSINE--TRNA LIGASE, CYTOPLASMIC"/>
    <property type="match status" value="1"/>
</dbReference>
<keyword evidence="2 4" id="KW-0820">tRNA-binding</keyword>
<sequence>MLLTASIRKDLCRNNLVLKVCQQRLNHTIASDDLIHRVDLRVGKIVQIEQHPDATHLFIEQVDLNVEPTEAMPNPRTIVSGLAPFMPMESLLNKNVVVVSNLKPSKFRGVLSQGMLLAASSADSKSVQLLSPPKDSIIGERVALQGVDWQGQTDLVLKPKQKVFEQVASFLKTDASGVATYKGVTLNTSAGPVICELADAQIS</sequence>
<dbReference type="GO" id="GO:0000049">
    <property type="term" value="F:tRNA binding"/>
    <property type="evidence" value="ECO:0007669"/>
    <property type="project" value="UniProtKB-UniRule"/>
</dbReference>
<proteinExistence type="predicted"/>
<dbReference type="OrthoDB" id="19141at2759"/>
<dbReference type="PROSITE" id="PS50886">
    <property type="entry name" value="TRBD"/>
    <property type="match status" value="1"/>
</dbReference>
<evidence type="ECO:0000256" key="2">
    <source>
        <dbReference type="ARBA" id="ARBA00022555"/>
    </source>
</evidence>
<dbReference type="AlphaFoldDB" id="S2JB55"/>
<dbReference type="eggNOG" id="KOG2241">
    <property type="taxonomic scope" value="Eukaryota"/>
</dbReference>
<dbReference type="InterPro" id="IPR002547">
    <property type="entry name" value="tRNA-bd_dom"/>
</dbReference>
<evidence type="ECO:0000256" key="4">
    <source>
        <dbReference type="PROSITE-ProRule" id="PRU00209"/>
    </source>
</evidence>
<organism evidence="6 7">
    <name type="scientific">Mucor circinelloides f. circinelloides (strain 1006PhL)</name>
    <name type="common">Mucormycosis agent</name>
    <name type="synonym">Calyptromyces circinelloides</name>
    <dbReference type="NCBI Taxonomy" id="1220926"/>
    <lineage>
        <taxon>Eukaryota</taxon>
        <taxon>Fungi</taxon>
        <taxon>Fungi incertae sedis</taxon>
        <taxon>Mucoromycota</taxon>
        <taxon>Mucoromycotina</taxon>
        <taxon>Mucoromycetes</taxon>
        <taxon>Mucorales</taxon>
        <taxon>Mucorineae</taxon>
        <taxon>Mucoraceae</taxon>
        <taxon>Mucor</taxon>
    </lineage>
</organism>
<dbReference type="VEuPathDB" id="FungiDB:HMPREF1544_05812"/>
<dbReference type="InterPro" id="IPR012340">
    <property type="entry name" value="NA-bd_OB-fold"/>
</dbReference>
<evidence type="ECO:0000313" key="7">
    <source>
        <dbReference type="Proteomes" id="UP000014254"/>
    </source>
</evidence>
<dbReference type="InterPro" id="IPR051270">
    <property type="entry name" value="Tyrosine-tRNA_ligase_regulator"/>
</dbReference>
<reference evidence="7" key="1">
    <citation type="submission" date="2013-05" db="EMBL/GenBank/DDBJ databases">
        <title>The Genome sequence of Mucor circinelloides f. circinelloides 1006PhL.</title>
        <authorList>
            <consortium name="The Broad Institute Genomics Platform"/>
            <person name="Cuomo C."/>
            <person name="Earl A."/>
            <person name="Findley K."/>
            <person name="Lee S.C."/>
            <person name="Walker B."/>
            <person name="Young S."/>
            <person name="Zeng Q."/>
            <person name="Gargeya S."/>
            <person name="Fitzgerald M."/>
            <person name="Haas B."/>
            <person name="Abouelleil A."/>
            <person name="Allen A.W."/>
            <person name="Alvarado L."/>
            <person name="Arachchi H.M."/>
            <person name="Berlin A.M."/>
            <person name="Chapman S.B."/>
            <person name="Gainer-Dewar J."/>
            <person name="Goldberg J."/>
            <person name="Griggs A."/>
            <person name="Gujja S."/>
            <person name="Hansen M."/>
            <person name="Howarth C."/>
            <person name="Imamovic A."/>
            <person name="Ireland A."/>
            <person name="Larimer J."/>
            <person name="McCowan C."/>
            <person name="Murphy C."/>
            <person name="Pearson M."/>
            <person name="Poon T.W."/>
            <person name="Priest M."/>
            <person name="Roberts A."/>
            <person name="Saif S."/>
            <person name="Shea T."/>
            <person name="Sisk P."/>
            <person name="Sykes S."/>
            <person name="Wortman J."/>
            <person name="Nusbaum C."/>
            <person name="Birren B."/>
        </authorList>
    </citation>
    <scope>NUCLEOTIDE SEQUENCE [LARGE SCALE GENOMIC DNA]</scope>
    <source>
        <strain evidence="7">1006PhL</strain>
    </source>
</reference>
<dbReference type="EMBL" id="KE123969">
    <property type="protein sequence ID" value="EPB87386.1"/>
    <property type="molecule type" value="Genomic_DNA"/>
</dbReference>
<gene>
    <name evidence="6" type="ORF">HMPREF1544_05812</name>
</gene>
<keyword evidence="1" id="KW-0963">Cytoplasm</keyword>
<keyword evidence="3 4" id="KW-0694">RNA-binding</keyword>
<dbReference type="GO" id="GO:0004831">
    <property type="term" value="F:tyrosine-tRNA ligase activity"/>
    <property type="evidence" value="ECO:0007669"/>
    <property type="project" value="TreeGrafter"/>
</dbReference>
<evidence type="ECO:0000259" key="5">
    <source>
        <dbReference type="PROSITE" id="PS50886"/>
    </source>
</evidence>